<dbReference type="AlphaFoldDB" id="A0A7W7XB49"/>
<dbReference type="RefSeq" id="WP_184930528.1">
    <property type="nucleotide sequence ID" value="NZ_JACHJY010000002.1"/>
</dbReference>
<sequence length="241" mass="26991">MVDWTQMRDCWFEVDRVPELLEQVERDDVPDAWKELGWRLVLEHDLVSPASFAALPRLVRLAPRNAQARALAGEILERAAGHHGCDALLADCADAIAQFREVLNRHLRSRPTDYLVSFRALLSAEEDYHWAAALGDFKDDFYPLACPHCGVEVTIAIGDYGRYSAIRDWDMGDVERRDLRPAAAEGLTGTGKWMHEMAVRDGQEVLAEGISHLFGHAECPGCASLFSVADEYTAANRPVMR</sequence>
<organism evidence="1 2">
    <name type="scientific">Streptomyces nymphaeiformis</name>
    <dbReference type="NCBI Taxonomy" id="2663842"/>
    <lineage>
        <taxon>Bacteria</taxon>
        <taxon>Bacillati</taxon>
        <taxon>Actinomycetota</taxon>
        <taxon>Actinomycetes</taxon>
        <taxon>Kitasatosporales</taxon>
        <taxon>Streptomycetaceae</taxon>
        <taxon>Streptomyces</taxon>
    </lineage>
</organism>
<name>A0A7W7XB49_9ACTN</name>
<reference evidence="1 2" key="1">
    <citation type="submission" date="2020-08" db="EMBL/GenBank/DDBJ databases">
        <title>Genomic Encyclopedia of Type Strains, Phase III (KMG-III): the genomes of soil and plant-associated and newly described type strains.</title>
        <authorList>
            <person name="Whitman W."/>
        </authorList>
    </citation>
    <scope>NUCLEOTIDE SEQUENCE [LARGE SCALE GENOMIC DNA]</scope>
    <source>
        <strain evidence="1 2">SFB5A</strain>
    </source>
</reference>
<proteinExistence type="predicted"/>
<dbReference type="Proteomes" id="UP000582643">
    <property type="component" value="Unassembled WGS sequence"/>
</dbReference>
<evidence type="ECO:0000313" key="2">
    <source>
        <dbReference type="Proteomes" id="UP000582643"/>
    </source>
</evidence>
<keyword evidence="2" id="KW-1185">Reference proteome</keyword>
<protein>
    <submittedName>
        <fullName evidence="1">Uncharacterized protein</fullName>
    </submittedName>
</protein>
<comment type="caution">
    <text evidence="1">The sequence shown here is derived from an EMBL/GenBank/DDBJ whole genome shotgun (WGS) entry which is preliminary data.</text>
</comment>
<dbReference type="EMBL" id="JACHJY010000002">
    <property type="protein sequence ID" value="MBB4981031.1"/>
    <property type="molecule type" value="Genomic_DNA"/>
</dbReference>
<accession>A0A7W7XB49</accession>
<evidence type="ECO:0000313" key="1">
    <source>
        <dbReference type="EMBL" id="MBB4981031.1"/>
    </source>
</evidence>
<gene>
    <name evidence="1" type="ORF">GGE06_001939</name>
</gene>